<dbReference type="GO" id="GO:0016705">
    <property type="term" value="F:oxidoreductase activity, acting on paired donors, with incorporation or reduction of molecular oxygen"/>
    <property type="evidence" value="ECO:0007669"/>
    <property type="project" value="InterPro"/>
</dbReference>
<keyword evidence="5" id="KW-0503">Monooxygenase</keyword>
<accession>A0A4P9Y148</accession>
<evidence type="ECO:0000256" key="4">
    <source>
        <dbReference type="PIRSR" id="PIRSR602401-1"/>
    </source>
</evidence>
<keyword evidence="1 4" id="KW-0479">Metal-binding</keyword>
<dbReference type="GO" id="GO:0020037">
    <property type="term" value="F:heme binding"/>
    <property type="evidence" value="ECO:0007669"/>
    <property type="project" value="InterPro"/>
</dbReference>
<dbReference type="PANTHER" id="PTHR46300:SF11">
    <property type="entry name" value="OXIDOREDUCTASE, PUTATIVE-RELATED"/>
    <property type="match status" value="1"/>
</dbReference>
<evidence type="ECO:0000313" key="7">
    <source>
        <dbReference type="Proteomes" id="UP000267251"/>
    </source>
</evidence>
<reference evidence="7" key="1">
    <citation type="journal article" date="2018" name="Nat. Microbiol.">
        <title>Leveraging single-cell genomics to expand the fungal tree of life.</title>
        <authorList>
            <person name="Ahrendt S.R."/>
            <person name="Quandt C.A."/>
            <person name="Ciobanu D."/>
            <person name="Clum A."/>
            <person name="Salamov A."/>
            <person name="Andreopoulos B."/>
            <person name="Cheng J.F."/>
            <person name="Woyke T."/>
            <person name="Pelin A."/>
            <person name="Henrissat B."/>
            <person name="Reynolds N.K."/>
            <person name="Benny G.L."/>
            <person name="Smith M.E."/>
            <person name="James T.Y."/>
            <person name="Grigoriev I.V."/>
        </authorList>
    </citation>
    <scope>NUCLEOTIDE SEQUENCE [LARGE SCALE GENOMIC DNA]</scope>
</reference>
<dbReference type="GO" id="GO:0004497">
    <property type="term" value="F:monooxygenase activity"/>
    <property type="evidence" value="ECO:0007669"/>
    <property type="project" value="UniProtKB-KW"/>
</dbReference>
<evidence type="ECO:0000256" key="5">
    <source>
        <dbReference type="RuleBase" id="RU000461"/>
    </source>
</evidence>
<dbReference type="PRINTS" id="PR00385">
    <property type="entry name" value="P450"/>
</dbReference>
<name>A0A4P9Y148_9FUNG</name>
<dbReference type="AlphaFoldDB" id="A0A4P9Y148"/>
<dbReference type="Gene3D" id="1.10.630.10">
    <property type="entry name" value="Cytochrome P450"/>
    <property type="match status" value="1"/>
</dbReference>
<dbReference type="PROSITE" id="PS00086">
    <property type="entry name" value="CYTOCHROME_P450"/>
    <property type="match status" value="1"/>
</dbReference>
<dbReference type="Proteomes" id="UP000267251">
    <property type="component" value="Unassembled WGS sequence"/>
</dbReference>
<dbReference type="EMBL" id="KZ988425">
    <property type="protein sequence ID" value="RKP12222.1"/>
    <property type="molecule type" value="Genomic_DNA"/>
</dbReference>
<evidence type="ECO:0000256" key="3">
    <source>
        <dbReference type="ARBA" id="ARBA00023004"/>
    </source>
</evidence>
<comment type="similarity">
    <text evidence="5">Belongs to the cytochrome P450 family.</text>
</comment>
<dbReference type="InterPro" id="IPR002401">
    <property type="entry name" value="Cyt_P450_E_grp-I"/>
</dbReference>
<keyword evidence="2 5" id="KW-0560">Oxidoreductase</keyword>
<keyword evidence="4 5" id="KW-0349">Heme</keyword>
<dbReference type="Pfam" id="PF00067">
    <property type="entry name" value="p450"/>
    <property type="match status" value="1"/>
</dbReference>
<dbReference type="OrthoDB" id="1055148at2759"/>
<evidence type="ECO:0000313" key="6">
    <source>
        <dbReference type="EMBL" id="RKP12222.1"/>
    </source>
</evidence>
<keyword evidence="7" id="KW-1185">Reference proteome</keyword>
<dbReference type="InterPro" id="IPR001128">
    <property type="entry name" value="Cyt_P450"/>
</dbReference>
<evidence type="ECO:0000256" key="2">
    <source>
        <dbReference type="ARBA" id="ARBA00023002"/>
    </source>
</evidence>
<proteinExistence type="inferred from homology"/>
<dbReference type="InterPro" id="IPR036396">
    <property type="entry name" value="Cyt_P450_sf"/>
</dbReference>
<gene>
    <name evidence="6" type="ORF">BJ684DRAFT_11824</name>
</gene>
<dbReference type="GO" id="GO:0005506">
    <property type="term" value="F:iron ion binding"/>
    <property type="evidence" value="ECO:0007669"/>
    <property type="project" value="InterPro"/>
</dbReference>
<organism evidence="6 7">
    <name type="scientific">Piptocephalis cylindrospora</name>
    <dbReference type="NCBI Taxonomy" id="1907219"/>
    <lineage>
        <taxon>Eukaryota</taxon>
        <taxon>Fungi</taxon>
        <taxon>Fungi incertae sedis</taxon>
        <taxon>Zoopagomycota</taxon>
        <taxon>Zoopagomycotina</taxon>
        <taxon>Zoopagomycetes</taxon>
        <taxon>Zoopagales</taxon>
        <taxon>Piptocephalidaceae</taxon>
        <taxon>Piptocephalis</taxon>
    </lineage>
</organism>
<dbReference type="SUPFAM" id="SSF48264">
    <property type="entry name" value="Cytochrome P450"/>
    <property type="match status" value="1"/>
</dbReference>
<protein>
    <submittedName>
        <fullName evidence="6">Cytochrome P450</fullName>
    </submittedName>
</protein>
<sequence>MGLGVAYFSHALYKARHPTLPGPPGIPLFGNLLQIGKNPHRILTHWARKYGDVYFLNLGWVKWMVIMTPDAMNDVFVRKSRYFSDRPNQTMLSQILTHESSGMVTVPYGPDYKVRRRIFTSAMSKPVVRSYNDFLISEARHMCRSIYTDSAKHGSYGMSPHHNHQWYAINLVLSMTFGIRLGSKDDHLCGEFQRLNDLFFAMSGPSSCMIDFFPFLSPFLRGQKAEAAKVRESIVGFMHEHFERFLAHREKVISKVPTVLARYVAESLEAGEINEKTAHILLMEAFEAGLDTTSVALSWMSMLLACNPHVQAKAREEMDRVVGRDRMPTPEDLASLPYIRCVIQESLRMRGPARISPARACSEDMEYRGMHVPKGTWVMASLQGVMTDFSTVDEPYKFRPERWEPESLSLSEEATRKQSDRVSWAFGGGRRVCPGLYLAETSLTLTLASLIWSFEIGWGEGEVFDIEEMEDGLTNCPASRRLTYTPRGDFVKTGLFRGESSPVETI</sequence>
<evidence type="ECO:0000256" key="1">
    <source>
        <dbReference type="ARBA" id="ARBA00022723"/>
    </source>
</evidence>
<feature type="binding site" description="axial binding residue" evidence="4">
    <location>
        <position position="433"/>
    </location>
    <ligand>
        <name>heme</name>
        <dbReference type="ChEBI" id="CHEBI:30413"/>
    </ligand>
    <ligandPart>
        <name>Fe</name>
        <dbReference type="ChEBI" id="CHEBI:18248"/>
    </ligandPart>
</feature>
<keyword evidence="3 4" id="KW-0408">Iron</keyword>
<dbReference type="InterPro" id="IPR017972">
    <property type="entry name" value="Cyt_P450_CS"/>
</dbReference>
<dbReference type="InterPro" id="IPR050364">
    <property type="entry name" value="Cytochrome_P450_fung"/>
</dbReference>
<comment type="cofactor">
    <cofactor evidence="4">
        <name>heme</name>
        <dbReference type="ChEBI" id="CHEBI:30413"/>
    </cofactor>
</comment>
<dbReference type="PANTHER" id="PTHR46300">
    <property type="entry name" value="P450, PUTATIVE (EUROFUNG)-RELATED-RELATED"/>
    <property type="match status" value="1"/>
</dbReference>
<dbReference type="PRINTS" id="PR00463">
    <property type="entry name" value="EP450I"/>
</dbReference>